<dbReference type="OrthoDB" id="10255768at2759"/>
<proteinExistence type="inferred from homology"/>
<evidence type="ECO:0000256" key="3">
    <source>
        <dbReference type="ARBA" id="ARBA00012700"/>
    </source>
</evidence>
<keyword evidence="5" id="KW-0637">Prenyltransferase</keyword>
<evidence type="ECO:0000256" key="4">
    <source>
        <dbReference type="ARBA" id="ARBA00012702"/>
    </source>
</evidence>
<dbReference type="InterPro" id="IPR002088">
    <property type="entry name" value="Prenyl_trans_a"/>
</dbReference>
<dbReference type="GeneID" id="40727179"/>
<evidence type="ECO:0000256" key="7">
    <source>
        <dbReference type="ARBA" id="ARBA00022737"/>
    </source>
</evidence>
<dbReference type="EC" id="2.5.1.59" evidence="3"/>
<dbReference type="PANTHER" id="PTHR11129:SF1">
    <property type="entry name" value="PROTEIN FARNESYLTRANSFERASE_GERANYLGERANYLTRANSFERASE TYPE-1 SUBUNIT ALPHA"/>
    <property type="match status" value="1"/>
</dbReference>
<comment type="cofactor">
    <cofactor evidence="1">
        <name>Mg(2+)</name>
        <dbReference type="ChEBI" id="CHEBI:18420"/>
    </cofactor>
</comment>
<dbReference type="GO" id="GO:0005953">
    <property type="term" value="C:CAAX-protein geranylgeranyltransferase complex"/>
    <property type="evidence" value="ECO:0007669"/>
    <property type="project" value="TreeGrafter"/>
</dbReference>
<dbReference type="EMBL" id="SRRM01000016">
    <property type="protein sequence ID" value="TKY86645.1"/>
    <property type="molecule type" value="Genomic_DNA"/>
</dbReference>
<dbReference type="PANTHER" id="PTHR11129">
    <property type="entry name" value="PROTEIN FARNESYLTRANSFERASE ALPHA SUBUNIT/RAB GERANYLGERANYL TRANSFERASE ALPHA SUBUNIT"/>
    <property type="match status" value="1"/>
</dbReference>
<comment type="similarity">
    <text evidence="2">Belongs to the protein prenyltransferase subunit alpha family.</text>
</comment>
<keyword evidence="6" id="KW-0808">Transferase</keyword>
<dbReference type="SUPFAM" id="SSF48439">
    <property type="entry name" value="Protein prenylyltransferase"/>
    <property type="match status" value="1"/>
</dbReference>
<evidence type="ECO:0000256" key="11">
    <source>
        <dbReference type="ARBA" id="ARBA00042436"/>
    </source>
</evidence>
<sequence length="405" mass="45083">MTAATSSTSSASILDDLCAPFLPFNASSSAWSDLTPTPQLESSSPMCPILYNADYSSAMDLYRTLTSSNTSTLAQPLSQLELSPRALALTAHLIKLNPSHFSVWQYRANILLHCPALEGNRDEVLRAELAWLDELAHRNMKSYQVWQHRRLVVSALGEPGRELEFVRENLDRDAKNYHTWGYRQWVLAHFGGLAFPSSTVDNESGSRGASQYPSLWDGELAYIDQLLHQDVRNNSAWNHRWFTLFARYGLTGSTASTATAHLDLPALQKQIKFEKAYTKASLANVPNNASAWTYLRALHLSLPAELQSPLSEQLGWAKTMVSSNEEAKRDASVDTAGKAAVGALEWWFDCVAERVGGEGAGEREEGLKEAEVLVGRLSVADPVRRRFYAYRLKSLRRTLQSTSQT</sequence>
<dbReference type="PROSITE" id="PS51147">
    <property type="entry name" value="PFTA"/>
    <property type="match status" value="3"/>
</dbReference>
<name>A0A4U7KQ80_9BASI</name>
<gene>
    <name evidence="14" type="ORF">EX895_004284</name>
</gene>
<evidence type="ECO:0000256" key="2">
    <source>
        <dbReference type="ARBA" id="ARBA00006734"/>
    </source>
</evidence>
<dbReference type="KEGG" id="sgra:EX895_004284"/>
<dbReference type="Gene3D" id="1.25.40.120">
    <property type="entry name" value="Protein prenylyltransferase"/>
    <property type="match status" value="1"/>
</dbReference>
<dbReference type="RefSeq" id="XP_029738630.1">
    <property type="nucleotide sequence ID" value="XM_029884880.1"/>
</dbReference>
<organism evidence="14 15">
    <name type="scientific">Sporisorium graminicola</name>
    <dbReference type="NCBI Taxonomy" id="280036"/>
    <lineage>
        <taxon>Eukaryota</taxon>
        <taxon>Fungi</taxon>
        <taxon>Dikarya</taxon>
        <taxon>Basidiomycota</taxon>
        <taxon>Ustilaginomycotina</taxon>
        <taxon>Ustilaginomycetes</taxon>
        <taxon>Ustilaginales</taxon>
        <taxon>Ustilaginaceae</taxon>
        <taxon>Sporisorium</taxon>
    </lineage>
</organism>
<keyword evidence="15" id="KW-1185">Reference proteome</keyword>
<dbReference type="GO" id="GO:0004660">
    <property type="term" value="F:protein farnesyltransferase activity"/>
    <property type="evidence" value="ECO:0007669"/>
    <property type="project" value="UniProtKB-EC"/>
</dbReference>
<protein>
    <recommendedName>
        <fullName evidence="9">Protein farnesyltransferase/geranylgeranyltransferase type-1 subunit alpha</fullName>
        <ecNumber evidence="4">2.5.1.58</ecNumber>
        <ecNumber evidence="3">2.5.1.59</ecNumber>
    </recommendedName>
    <alternativeName>
        <fullName evidence="12">CAAX farnesyltransferase subunit alpha</fullName>
    </alternativeName>
    <alternativeName>
        <fullName evidence="11">FTase-alpha</fullName>
    </alternativeName>
    <alternativeName>
        <fullName evidence="10">Ras proteins prenyltransferase subunit alpha</fullName>
    </alternativeName>
    <alternativeName>
        <fullName evidence="13">Type I protein geranyl-geranyltransferase subunit alpha</fullName>
    </alternativeName>
</protein>
<dbReference type="Proteomes" id="UP000306050">
    <property type="component" value="Chromosome SGRAM_3"/>
</dbReference>
<comment type="caution">
    <text evidence="14">The sequence shown here is derived from an EMBL/GenBank/DDBJ whole genome shotgun (WGS) entry which is preliminary data.</text>
</comment>
<keyword evidence="7" id="KW-0677">Repeat</keyword>
<dbReference type="GO" id="GO:0004662">
    <property type="term" value="F:CAAX-protein geranylgeranyltransferase activity"/>
    <property type="evidence" value="ECO:0007669"/>
    <property type="project" value="UniProtKB-EC"/>
</dbReference>
<keyword evidence="8" id="KW-0460">Magnesium</keyword>
<reference evidence="14 15" key="1">
    <citation type="submission" date="2019-05" db="EMBL/GenBank/DDBJ databases">
        <title>Sporisorium graminicola CBS 10092 draft sequencing and annotation.</title>
        <authorList>
            <person name="Solano-Gonzalez S."/>
            <person name="Caddick M.X."/>
            <person name="Darby A."/>
        </authorList>
    </citation>
    <scope>NUCLEOTIDE SEQUENCE [LARGE SCALE GENOMIC DNA]</scope>
    <source>
        <strain evidence="14 15">CBS 10092</strain>
    </source>
</reference>
<evidence type="ECO:0000256" key="1">
    <source>
        <dbReference type="ARBA" id="ARBA00001946"/>
    </source>
</evidence>
<accession>A0A4U7KQ80</accession>
<evidence type="ECO:0000256" key="9">
    <source>
        <dbReference type="ARBA" id="ARBA00040965"/>
    </source>
</evidence>
<evidence type="ECO:0000256" key="13">
    <source>
        <dbReference type="ARBA" id="ARBA00043219"/>
    </source>
</evidence>
<dbReference type="Pfam" id="PF01239">
    <property type="entry name" value="PPTA"/>
    <property type="match status" value="4"/>
</dbReference>
<evidence type="ECO:0000256" key="5">
    <source>
        <dbReference type="ARBA" id="ARBA00022602"/>
    </source>
</evidence>
<evidence type="ECO:0000256" key="6">
    <source>
        <dbReference type="ARBA" id="ARBA00022679"/>
    </source>
</evidence>
<dbReference type="AlphaFoldDB" id="A0A4U7KQ80"/>
<dbReference type="EC" id="2.5.1.58" evidence="4"/>
<evidence type="ECO:0000313" key="14">
    <source>
        <dbReference type="EMBL" id="TKY86645.1"/>
    </source>
</evidence>
<dbReference type="GO" id="GO:0005965">
    <property type="term" value="C:protein farnesyltransferase complex"/>
    <property type="evidence" value="ECO:0007669"/>
    <property type="project" value="TreeGrafter"/>
</dbReference>
<evidence type="ECO:0000256" key="12">
    <source>
        <dbReference type="ARBA" id="ARBA00043086"/>
    </source>
</evidence>
<evidence type="ECO:0000256" key="8">
    <source>
        <dbReference type="ARBA" id="ARBA00022842"/>
    </source>
</evidence>
<evidence type="ECO:0000313" key="15">
    <source>
        <dbReference type="Proteomes" id="UP000306050"/>
    </source>
</evidence>
<evidence type="ECO:0000256" key="10">
    <source>
        <dbReference type="ARBA" id="ARBA00041392"/>
    </source>
</evidence>